<feature type="compositionally biased region" description="Polar residues" evidence="1">
    <location>
        <begin position="705"/>
        <end position="724"/>
    </location>
</feature>
<proteinExistence type="predicted"/>
<feature type="region of interest" description="Disordered" evidence="1">
    <location>
        <begin position="406"/>
        <end position="452"/>
    </location>
</feature>
<organism evidence="2 3">
    <name type="scientific">Marasmius tenuissimus</name>
    <dbReference type="NCBI Taxonomy" id="585030"/>
    <lineage>
        <taxon>Eukaryota</taxon>
        <taxon>Fungi</taxon>
        <taxon>Dikarya</taxon>
        <taxon>Basidiomycota</taxon>
        <taxon>Agaricomycotina</taxon>
        <taxon>Agaricomycetes</taxon>
        <taxon>Agaricomycetidae</taxon>
        <taxon>Agaricales</taxon>
        <taxon>Marasmiineae</taxon>
        <taxon>Marasmiaceae</taxon>
        <taxon>Marasmius</taxon>
    </lineage>
</organism>
<reference evidence="2 3" key="1">
    <citation type="submission" date="2024-05" db="EMBL/GenBank/DDBJ databases">
        <title>A draft genome resource for the thread blight pathogen Marasmius tenuissimus strain MS-2.</title>
        <authorList>
            <person name="Yulfo-Soto G.E."/>
            <person name="Baruah I.K."/>
            <person name="Amoako-Attah I."/>
            <person name="Bukari Y."/>
            <person name="Meinhardt L.W."/>
            <person name="Bailey B.A."/>
            <person name="Cohen S.P."/>
        </authorList>
    </citation>
    <scope>NUCLEOTIDE SEQUENCE [LARGE SCALE GENOMIC DNA]</scope>
    <source>
        <strain evidence="2 3">MS-2</strain>
    </source>
</reference>
<feature type="compositionally biased region" description="Low complexity" evidence="1">
    <location>
        <begin position="434"/>
        <end position="450"/>
    </location>
</feature>
<feature type="compositionally biased region" description="Basic residues" evidence="1">
    <location>
        <begin position="807"/>
        <end position="816"/>
    </location>
</feature>
<feature type="compositionally biased region" description="Low complexity" evidence="1">
    <location>
        <begin position="793"/>
        <end position="804"/>
    </location>
</feature>
<feature type="compositionally biased region" description="Pro residues" evidence="1">
    <location>
        <begin position="412"/>
        <end position="433"/>
    </location>
</feature>
<feature type="compositionally biased region" description="Acidic residues" evidence="1">
    <location>
        <begin position="916"/>
        <end position="925"/>
    </location>
</feature>
<feature type="compositionally biased region" description="Low complexity" evidence="1">
    <location>
        <begin position="858"/>
        <end position="867"/>
    </location>
</feature>
<feature type="region of interest" description="Disordered" evidence="1">
    <location>
        <begin position="482"/>
        <end position="942"/>
    </location>
</feature>
<feature type="region of interest" description="Disordered" evidence="1">
    <location>
        <begin position="338"/>
        <end position="394"/>
    </location>
</feature>
<feature type="compositionally biased region" description="Polar residues" evidence="1">
    <location>
        <begin position="817"/>
        <end position="835"/>
    </location>
</feature>
<protein>
    <recommendedName>
        <fullName evidence="4">Rab-GAP TBC domain-containing protein</fullName>
    </recommendedName>
</protein>
<accession>A0ABR2ZX42</accession>
<gene>
    <name evidence="2" type="ORF">AAF712_007297</name>
</gene>
<evidence type="ECO:0000256" key="1">
    <source>
        <dbReference type="SAM" id="MobiDB-lite"/>
    </source>
</evidence>
<evidence type="ECO:0000313" key="2">
    <source>
        <dbReference type="EMBL" id="KAL0065656.1"/>
    </source>
</evidence>
<feature type="compositionally biased region" description="Polar residues" evidence="1">
    <location>
        <begin position="339"/>
        <end position="352"/>
    </location>
</feature>
<feature type="compositionally biased region" description="Acidic residues" evidence="1">
    <location>
        <begin position="353"/>
        <end position="370"/>
    </location>
</feature>
<dbReference type="EMBL" id="JBBXMP010000044">
    <property type="protein sequence ID" value="KAL0065656.1"/>
    <property type="molecule type" value="Genomic_DNA"/>
</dbReference>
<feature type="compositionally biased region" description="Polar residues" evidence="1">
    <location>
        <begin position="678"/>
        <end position="693"/>
    </location>
</feature>
<name>A0ABR2ZX42_9AGAR</name>
<evidence type="ECO:0000313" key="3">
    <source>
        <dbReference type="Proteomes" id="UP001437256"/>
    </source>
</evidence>
<evidence type="ECO:0008006" key="4">
    <source>
        <dbReference type="Google" id="ProtNLM"/>
    </source>
</evidence>
<feature type="compositionally biased region" description="Low complexity" evidence="1">
    <location>
        <begin position="654"/>
        <end position="672"/>
    </location>
</feature>
<feature type="compositionally biased region" description="Polar residues" evidence="1">
    <location>
        <begin position="624"/>
        <end position="639"/>
    </location>
</feature>
<dbReference type="Proteomes" id="UP001437256">
    <property type="component" value="Unassembled WGS sequence"/>
</dbReference>
<dbReference type="Gene3D" id="1.10.472.80">
    <property type="entry name" value="Ypt/Rab-GAP domain of gyp1p, domain 3"/>
    <property type="match status" value="1"/>
</dbReference>
<comment type="caution">
    <text evidence="2">The sequence shown here is derived from an EMBL/GenBank/DDBJ whole genome shotgun (WGS) entry which is preliminary data.</text>
</comment>
<keyword evidence="3" id="KW-1185">Reference proteome</keyword>
<sequence>MQQLSSIPQDLFHGLDQTPESLASCPLDDAAPTEVKLRCAKNLDLRLKAIREEKRAASETTNVPEIRLENEVPRISIPEAGGVFGDIQERHSSALLRILFLHSSINPANRSPHVPILLAPLYSVLNQEVEHEELAHAEADTFWLFEAMVAEFSELEDEDGARLWMKRFSERLAWADRDLGDNMVRYPRLCGWLAPLLATTLPYPSLVITWDAIFSRRPRDKEVNERLDMLLDVCTSMLIRAKGHLLRLGKNQQKFQTLWGQEVETMPPPSPIRPWEVGDAFSQAMTFLHHYEVDKLGGIDKIVQLAVDLTQRREEEARIAREAAVPLRARLQVTMWKGFTNQLASPDRSPSPSDDEEEEDDDDNDDDEGQVVERGNGRIADCRPELTSPGLGSKLANSIWRGITNQSSMEAPPTPTTPLTPAPPRSPDFPSSPSPTAVRSPPTSPPATSSGLWGYAEKLKESDAAAAFAKASSNWRAKALMSTWGRRSEGPPETQKPAVPMFHSQPPSPLSIYEPGEVRRGSLPAIDLHDDEYSPPPRPAHFRAPRDTVLFPSSNSSYVPSDPELEPQSDGGLIQKTKNLQASLAALTRSDAPEPPAKPKSGPRPLLLSSSSLMTTGRERPLSRSENSTPIPRQASPQWASAMYRKQPSHRESLSSVSSLSPSDALSRPLRSGWDSDGSATSRKVPLNRQSISPMAPHSRALSYARSNSTMSDRGLASPSSQPARSPGGWTQFDLPDSPPIPRTPTSPSQRNHNVTINDPEESEDSIIPSSVIKTPQDKKLARLQIPPLQAETTSDSSTPDTPSKSPRIRSKRHQTRPTNLRLQDQGRRSPNTLGVESPREQEVISTPRAAQFDEIVSSPSPTSPNRPRSRKASADDAQPPRKLSTETEQPRPRKISTGSRTRKISSSRKSRESAAEEGDDEGYDDLLSAYESEEGTTSMLR</sequence>